<dbReference type="PANTHER" id="PTHR39087:SF2">
    <property type="entry name" value="UPF0104 MEMBRANE PROTEIN MJ1595"/>
    <property type="match status" value="1"/>
</dbReference>
<dbReference type="EMBL" id="JXUW01000007">
    <property type="protein sequence ID" value="KJE77178.1"/>
    <property type="molecule type" value="Genomic_DNA"/>
</dbReference>
<dbReference type="STRING" id="1121877.FEAC_11110"/>
<name>A0A0D8FV57_9ACTN</name>
<feature type="transmembrane region" description="Helical" evidence="7">
    <location>
        <begin position="232"/>
        <end position="253"/>
    </location>
</feature>
<keyword evidence="9" id="KW-1185">Reference proteome</keyword>
<dbReference type="eggNOG" id="COG0392">
    <property type="taxonomic scope" value="Bacteria"/>
</dbReference>
<evidence type="ECO:0000256" key="1">
    <source>
        <dbReference type="ARBA" id="ARBA00004651"/>
    </source>
</evidence>
<evidence type="ECO:0000256" key="5">
    <source>
        <dbReference type="ARBA" id="ARBA00023136"/>
    </source>
</evidence>
<evidence type="ECO:0000313" key="8">
    <source>
        <dbReference type="EMBL" id="KJE77178.1"/>
    </source>
</evidence>
<feature type="transmembrane region" description="Helical" evidence="7">
    <location>
        <begin position="81"/>
        <end position="107"/>
    </location>
</feature>
<feature type="transmembrane region" description="Helical" evidence="7">
    <location>
        <begin position="265"/>
        <end position="285"/>
    </location>
</feature>
<dbReference type="NCBIfam" id="TIGR00374">
    <property type="entry name" value="flippase-like domain"/>
    <property type="match status" value="1"/>
</dbReference>
<dbReference type="InterPro" id="IPR022791">
    <property type="entry name" value="L-PG_synthase/AglD"/>
</dbReference>
<protein>
    <recommendedName>
        <fullName evidence="10">Flippase-like domain-containing protein</fullName>
    </recommendedName>
</protein>
<feature type="transmembrane region" description="Helical" evidence="7">
    <location>
        <begin position="127"/>
        <end position="147"/>
    </location>
</feature>
<evidence type="ECO:0000313" key="9">
    <source>
        <dbReference type="Proteomes" id="UP000032336"/>
    </source>
</evidence>
<accession>A0A0D8FV57</accession>
<feature type="transmembrane region" description="Helical" evidence="7">
    <location>
        <begin position="43"/>
        <end position="60"/>
    </location>
</feature>
<dbReference type="AlphaFoldDB" id="A0A0D8FV57"/>
<keyword evidence="2" id="KW-1003">Cell membrane</keyword>
<feature type="transmembrane region" description="Helical" evidence="7">
    <location>
        <begin position="159"/>
        <end position="178"/>
    </location>
</feature>
<comment type="subcellular location">
    <subcellularLocation>
        <location evidence="1">Cell membrane</location>
        <topology evidence="1">Multi-pass membrane protein</topology>
    </subcellularLocation>
</comment>
<dbReference type="Pfam" id="PF03706">
    <property type="entry name" value="LPG_synthase_TM"/>
    <property type="match status" value="1"/>
</dbReference>
<evidence type="ECO:0008006" key="10">
    <source>
        <dbReference type="Google" id="ProtNLM"/>
    </source>
</evidence>
<evidence type="ECO:0000256" key="4">
    <source>
        <dbReference type="ARBA" id="ARBA00022989"/>
    </source>
</evidence>
<gene>
    <name evidence="8" type="ORF">FEAC_11110</name>
</gene>
<evidence type="ECO:0000256" key="2">
    <source>
        <dbReference type="ARBA" id="ARBA00022475"/>
    </source>
</evidence>
<sequence length="358" mass="39514">MKKSSPKLVRQVLAVLGLLGLALVLFENRSSLGQFLPLLTKLRWYVLASVVVIQLGSYWLNGLYYRSILRIFNYDVNTTRLFAGALATNFVNYLVPSAGLAGAGYLSQVLAPKVPRGVSVLVQLMRYAFSALAVLLMMPVGFVLIDAESGKSGHSLLRVTLLSAIGITILAVGLVILVQHEQLLRRAIHAVMKQLKRLFRSLNEDKLINFVDQFYVGYHAMTSNKRRMLQPFGWSILYIVVEIATFYMAFLAFGKTIDPGIAVMAYLFANIVSIFGGVIISTGVFELGMAGTLIALGVDFPLAVAVTTVYRIMNLLIGLPPGYVFYRYFLSSTHSLSPDAHEPEIEDGQIDSTHQTPR</sequence>
<keyword evidence="4 7" id="KW-1133">Transmembrane helix</keyword>
<evidence type="ECO:0000256" key="6">
    <source>
        <dbReference type="SAM" id="MobiDB-lite"/>
    </source>
</evidence>
<evidence type="ECO:0000256" key="7">
    <source>
        <dbReference type="SAM" id="Phobius"/>
    </source>
</evidence>
<keyword evidence="3 7" id="KW-0812">Transmembrane</keyword>
<keyword evidence="5 7" id="KW-0472">Membrane</keyword>
<comment type="caution">
    <text evidence="8">The sequence shown here is derived from an EMBL/GenBank/DDBJ whole genome shotgun (WGS) entry which is preliminary data.</text>
</comment>
<organism evidence="8 9">
    <name type="scientific">Ferrimicrobium acidiphilum DSM 19497</name>
    <dbReference type="NCBI Taxonomy" id="1121877"/>
    <lineage>
        <taxon>Bacteria</taxon>
        <taxon>Bacillati</taxon>
        <taxon>Actinomycetota</taxon>
        <taxon>Acidimicrobiia</taxon>
        <taxon>Acidimicrobiales</taxon>
        <taxon>Acidimicrobiaceae</taxon>
        <taxon>Ferrimicrobium</taxon>
    </lineage>
</organism>
<evidence type="ECO:0000256" key="3">
    <source>
        <dbReference type="ARBA" id="ARBA00022692"/>
    </source>
</evidence>
<dbReference type="PANTHER" id="PTHR39087">
    <property type="entry name" value="UPF0104 MEMBRANE PROTEIN MJ1595"/>
    <property type="match status" value="1"/>
</dbReference>
<dbReference type="GO" id="GO:0005886">
    <property type="term" value="C:plasma membrane"/>
    <property type="evidence" value="ECO:0007669"/>
    <property type="project" value="UniProtKB-SubCell"/>
</dbReference>
<feature type="region of interest" description="Disordered" evidence="6">
    <location>
        <begin position="339"/>
        <end position="358"/>
    </location>
</feature>
<reference evidence="8 9" key="1">
    <citation type="submission" date="2015-01" db="EMBL/GenBank/DDBJ databases">
        <title>Draft genome of the acidophilic iron oxidizer Ferrimicrobium acidiphilum strain T23.</title>
        <authorList>
            <person name="Poehlein A."/>
            <person name="Eisen S."/>
            <person name="Schloemann M."/>
            <person name="Johnson B.D."/>
            <person name="Daniel R."/>
            <person name="Muehling M."/>
        </authorList>
    </citation>
    <scope>NUCLEOTIDE SEQUENCE [LARGE SCALE GENOMIC DNA]</scope>
    <source>
        <strain evidence="8 9">T23</strain>
    </source>
</reference>
<dbReference type="Proteomes" id="UP000032336">
    <property type="component" value="Unassembled WGS sequence"/>
</dbReference>
<dbReference type="RefSeq" id="WP_169741638.1">
    <property type="nucleotide sequence ID" value="NZ_JQKF01000007.1"/>
</dbReference>
<proteinExistence type="predicted"/>